<evidence type="ECO:0000313" key="3">
    <source>
        <dbReference type="Proteomes" id="UP000000763"/>
    </source>
</evidence>
<dbReference type="AlphaFoldDB" id="Q6Z9R4"/>
<dbReference type="Proteomes" id="UP000000763">
    <property type="component" value="Chromosome 8"/>
</dbReference>
<protein>
    <submittedName>
        <fullName evidence="2">Uncharacterized protein</fullName>
    </submittedName>
</protein>
<feature type="region of interest" description="Disordered" evidence="1">
    <location>
        <begin position="1"/>
        <end position="70"/>
    </location>
</feature>
<organism evidence="2 3">
    <name type="scientific">Oryza sativa subsp. japonica</name>
    <name type="common">Rice</name>
    <dbReference type="NCBI Taxonomy" id="39947"/>
    <lineage>
        <taxon>Eukaryota</taxon>
        <taxon>Viridiplantae</taxon>
        <taxon>Streptophyta</taxon>
        <taxon>Embryophyta</taxon>
        <taxon>Tracheophyta</taxon>
        <taxon>Spermatophyta</taxon>
        <taxon>Magnoliopsida</taxon>
        <taxon>Liliopsida</taxon>
        <taxon>Poales</taxon>
        <taxon>Poaceae</taxon>
        <taxon>BOP clade</taxon>
        <taxon>Oryzoideae</taxon>
        <taxon>Oryzeae</taxon>
        <taxon>Oryzinae</taxon>
        <taxon>Oryza</taxon>
        <taxon>Oryza sativa</taxon>
    </lineage>
</organism>
<accession>Q6Z9R4</accession>
<name>Q6Z9R4_ORYSJ</name>
<gene>
    <name evidence="2" type="primary">P0461F06.32</name>
</gene>
<dbReference type="EMBL" id="AP004693">
    <property type="protein sequence ID" value="BAD09864.1"/>
    <property type="molecule type" value="Genomic_DNA"/>
</dbReference>
<feature type="compositionally biased region" description="Basic and acidic residues" evidence="1">
    <location>
        <begin position="48"/>
        <end position="60"/>
    </location>
</feature>
<evidence type="ECO:0000256" key="1">
    <source>
        <dbReference type="SAM" id="MobiDB-lite"/>
    </source>
</evidence>
<reference evidence="3" key="1">
    <citation type="journal article" date="2005" name="Nature">
        <title>The map-based sequence of the rice genome.</title>
        <authorList>
            <consortium name="International rice genome sequencing project (IRGSP)"/>
            <person name="Matsumoto T."/>
            <person name="Wu J."/>
            <person name="Kanamori H."/>
            <person name="Katayose Y."/>
            <person name="Fujisawa M."/>
            <person name="Namiki N."/>
            <person name="Mizuno H."/>
            <person name="Yamamoto K."/>
            <person name="Antonio B.A."/>
            <person name="Baba T."/>
            <person name="Sakata K."/>
            <person name="Nagamura Y."/>
            <person name="Aoki H."/>
            <person name="Arikawa K."/>
            <person name="Arita K."/>
            <person name="Bito T."/>
            <person name="Chiden Y."/>
            <person name="Fujitsuka N."/>
            <person name="Fukunaka R."/>
            <person name="Hamada M."/>
            <person name="Harada C."/>
            <person name="Hayashi A."/>
            <person name="Hijishita S."/>
            <person name="Honda M."/>
            <person name="Hosokawa S."/>
            <person name="Ichikawa Y."/>
            <person name="Idonuma A."/>
            <person name="Iijima M."/>
            <person name="Ikeda M."/>
            <person name="Ikeno M."/>
            <person name="Ito K."/>
            <person name="Ito S."/>
            <person name="Ito T."/>
            <person name="Ito Y."/>
            <person name="Ito Y."/>
            <person name="Iwabuchi A."/>
            <person name="Kamiya K."/>
            <person name="Karasawa W."/>
            <person name="Kurita K."/>
            <person name="Katagiri S."/>
            <person name="Kikuta A."/>
            <person name="Kobayashi H."/>
            <person name="Kobayashi N."/>
            <person name="Machita K."/>
            <person name="Maehara T."/>
            <person name="Masukawa M."/>
            <person name="Mizubayashi T."/>
            <person name="Mukai Y."/>
            <person name="Nagasaki H."/>
            <person name="Nagata Y."/>
            <person name="Naito S."/>
            <person name="Nakashima M."/>
            <person name="Nakama Y."/>
            <person name="Nakamichi Y."/>
            <person name="Nakamura M."/>
            <person name="Meguro A."/>
            <person name="Negishi M."/>
            <person name="Ohta I."/>
            <person name="Ohta T."/>
            <person name="Okamoto M."/>
            <person name="Ono N."/>
            <person name="Saji S."/>
            <person name="Sakaguchi M."/>
            <person name="Sakai K."/>
            <person name="Shibata M."/>
            <person name="Shimokawa T."/>
            <person name="Song J."/>
            <person name="Takazaki Y."/>
            <person name="Terasawa K."/>
            <person name="Tsugane M."/>
            <person name="Tsuji K."/>
            <person name="Ueda S."/>
            <person name="Waki K."/>
            <person name="Yamagata H."/>
            <person name="Yamamoto M."/>
            <person name="Yamamoto S."/>
            <person name="Yamane H."/>
            <person name="Yoshiki S."/>
            <person name="Yoshihara R."/>
            <person name="Yukawa K."/>
            <person name="Zhong H."/>
            <person name="Yano M."/>
            <person name="Yuan Q."/>
            <person name="Ouyang S."/>
            <person name="Liu J."/>
            <person name="Jones K.M."/>
            <person name="Gansberger K."/>
            <person name="Moffat K."/>
            <person name="Hill J."/>
            <person name="Bera J."/>
            <person name="Fadrosh D."/>
            <person name="Jin S."/>
            <person name="Johri S."/>
            <person name="Kim M."/>
            <person name="Overton L."/>
            <person name="Reardon M."/>
            <person name="Tsitrin T."/>
            <person name="Vuong H."/>
            <person name="Weaver B."/>
            <person name="Ciecko A."/>
            <person name="Tallon L."/>
            <person name="Jackson J."/>
            <person name="Pai G."/>
            <person name="Aken S.V."/>
            <person name="Utterback T."/>
            <person name="Reidmuller S."/>
            <person name="Feldblyum T."/>
            <person name="Hsiao J."/>
            <person name="Zismann V."/>
            <person name="Iobst S."/>
            <person name="de Vazeille A.R."/>
            <person name="Buell C.R."/>
            <person name="Ying K."/>
            <person name="Li Y."/>
            <person name="Lu T."/>
            <person name="Huang Y."/>
            <person name="Zhao Q."/>
            <person name="Feng Q."/>
            <person name="Zhang L."/>
            <person name="Zhu J."/>
            <person name="Weng Q."/>
            <person name="Mu J."/>
            <person name="Lu Y."/>
            <person name="Fan D."/>
            <person name="Liu Y."/>
            <person name="Guan J."/>
            <person name="Zhang Y."/>
            <person name="Yu S."/>
            <person name="Liu X."/>
            <person name="Zhang Y."/>
            <person name="Hong G."/>
            <person name="Han B."/>
            <person name="Choisne N."/>
            <person name="Demange N."/>
            <person name="Orjeda G."/>
            <person name="Samain S."/>
            <person name="Cattolico L."/>
            <person name="Pelletier E."/>
            <person name="Couloux A."/>
            <person name="Segurens B."/>
            <person name="Wincker P."/>
            <person name="D'Hont A."/>
            <person name="Scarpelli C."/>
            <person name="Weissenbach J."/>
            <person name="Salanoubat M."/>
            <person name="Quetier F."/>
            <person name="Yu Y."/>
            <person name="Kim H.R."/>
            <person name="Rambo T."/>
            <person name="Currie J."/>
            <person name="Collura K."/>
            <person name="Luo M."/>
            <person name="Yang T."/>
            <person name="Ammiraju J.S.S."/>
            <person name="Engler F."/>
            <person name="Soderlund C."/>
            <person name="Wing R.A."/>
            <person name="Palmer L.E."/>
            <person name="de la Bastide M."/>
            <person name="Spiegel L."/>
            <person name="Nascimento L."/>
            <person name="Zutavern T."/>
            <person name="O'Shaughnessy A."/>
            <person name="Dike S."/>
            <person name="Dedhia N."/>
            <person name="Preston R."/>
            <person name="Balija V."/>
            <person name="McCombie W.R."/>
            <person name="Chow T."/>
            <person name="Chen H."/>
            <person name="Chung M."/>
            <person name="Chen C."/>
            <person name="Shaw J."/>
            <person name="Wu H."/>
            <person name="Hsiao K."/>
            <person name="Chao Y."/>
            <person name="Chu M."/>
            <person name="Cheng C."/>
            <person name="Hour A."/>
            <person name="Lee P."/>
            <person name="Lin S."/>
            <person name="Lin Y."/>
            <person name="Liou J."/>
            <person name="Liu S."/>
            <person name="Hsing Y."/>
            <person name="Raghuvanshi S."/>
            <person name="Mohanty A."/>
            <person name="Bharti A.K."/>
            <person name="Gaur A."/>
            <person name="Gupta V."/>
            <person name="Kumar D."/>
            <person name="Ravi V."/>
            <person name="Vij S."/>
            <person name="Kapur A."/>
            <person name="Khurana P."/>
            <person name="Khurana P."/>
            <person name="Khurana J.P."/>
            <person name="Tyagi A.K."/>
            <person name="Gaikwad K."/>
            <person name="Singh A."/>
            <person name="Dalal V."/>
            <person name="Srivastava S."/>
            <person name="Dixit A."/>
            <person name="Pal A.K."/>
            <person name="Ghazi I.A."/>
            <person name="Yadav M."/>
            <person name="Pandit A."/>
            <person name="Bhargava A."/>
            <person name="Sureshbabu K."/>
            <person name="Batra K."/>
            <person name="Sharma T.R."/>
            <person name="Mohapatra T."/>
            <person name="Singh N.K."/>
            <person name="Messing J."/>
            <person name="Nelson A.B."/>
            <person name="Fuks G."/>
            <person name="Kavchok S."/>
            <person name="Keizer G."/>
            <person name="Linton E."/>
            <person name="Llaca V."/>
            <person name="Song R."/>
            <person name="Tanyolac B."/>
            <person name="Young S."/>
            <person name="Ho-Il K."/>
            <person name="Hahn J.H."/>
            <person name="Sangsakoo G."/>
            <person name="Vanavichit A."/>
            <person name="de Mattos Luiz.A.T."/>
            <person name="Zimmer P.D."/>
            <person name="Malone G."/>
            <person name="Dellagostin O."/>
            <person name="de Oliveira A.C."/>
            <person name="Bevan M."/>
            <person name="Bancroft I."/>
            <person name="Minx P."/>
            <person name="Cordum H."/>
            <person name="Wilson R."/>
            <person name="Cheng Z."/>
            <person name="Jin W."/>
            <person name="Jiang J."/>
            <person name="Leong S.A."/>
            <person name="Iwama H."/>
            <person name="Gojobori T."/>
            <person name="Itoh T."/>
            <person name="Niimura Y."/>
            <person name="Fujii Y."/>
            <person name="Habara T."/>
            <person name="Sakai H."/>
            <person name="Sato Y."/>
            <person name="Wilson G."/>
            <person name="Kumar K."/>
            <person name="McCouch S."/>
            <person name="Juretic N."/>
            <person name="Hoen D."/>
            <person name="Wright S."/>
            <person name="Bruskiewich R."/>
            <person name="Bureau T."/>
            <person name="Miyao A."/>
            <person name="Hirochika H."/>
            <person name="Nishikawa T."/>
            <person name="Kadowaki K."/>
            <person name="Sugiura M."/>
            <person name="Burr B."/>
            <person name="Sasaki T."/>
        </authorList>
    </citation>
    <scope>NUCLEOTIDE SEQUENCE [LARGE SCALE GENOMIC DNA]</scope>
    <source>
        <strain evidence="3">cv. Nipponbare</strain>
    </source>
</reference>
<sequence>MAKKARPASPHFGGGALAPSPASAMHARVHSRTASAVRAQGSARHSARASERGRRDEGRGKAVARPRRRGVAKLLHSRGRAYVRACEE</sequence>
<evidence type="ECO:0000313" key="2">
    <source>
        <dbReference type="EMBL" id="BAD09864.1"/>
    </source>
</evidence>
<proteinExistence type="predicted"/>
<reference evidence="3" key="2">
    <citation type="journal article" date="2008" name="Nucleic Acids Res.">
        <title>The rice annotation project database (RAP-DB): 2008 update.</title>
        <authorList>
            <consortium name="The rice annotation project (RAP)"/>
        </authorList>
    </citation>
    <scope>GENOME REANNOTATION</scope>
    <source>
        <strain evidence="3">cv. Nipponbare</strain>
    </source>
</reference>